<dbReference type="Pfam" id="PF04940">
    <property type="entry name" value="BLUF"/>
    <property type="match status" value="1"/>
</dbReference>
<reference evidence="2 3" key="2">
    <citation type="submission" date="2018-12" db="EMBL/GenBank/DDBJ databases">
        <title>Rhizobacter gummiphilus sp. nov., a rubber-degrading bacterium isolated from the soil of a botanical garden in Japan.</title>
        <authorList>
            <person name="Shunsuke S.S."/>
        </authorList>
    </citation>
    <scope>NUCLEOTIDE SEQUENCE [LARGE SCALE GENOMIC DNA]</scope>
    <source>
        <strain evidence="2 3">S-16</strain>
    </source>
</reference>
<dbReference type="EMBL" id="QUSW01000007">
    <property type="protein sequence ID" value="RQP22456.1"/>
    <property type="molecule type" value="Genomic_DNA"/>
</dbReference>
<dbReference type="OrthoDB" id="557705at2"/>
<dbReference type="RefSeq" id="WP_124542678.1">
    <property type="nucleotide sequence ID" value="NZ_QUSW01000007.1"/>
</dbReference>
<feature type="domain" description="BLUF" evidence="1">
    <location>
        <begin position="2"/>
        <end position="93"/>
    </location>
</feature>
<dbReference type="Proteomes" id="UP000267464">
    <property type="component" value="Unassembled WGS sequence"/>
</dbReference>
<evidence type="ECO:0000259" key="1">
    <source>
        <dbReference type="PROSITE" id="PS50925"/>
    </source>
</evidence>
<evidence type="ECO:0000313" key="3">
    <source>
        <dbReference type="Proteomes" id="UP000267464"/>
    </source>
</evidence>
<comment type="caution">
    <text evidence="2">The sequence shown here is derived from an EMBL/GenBank/DDBJ whole genome shotgun (WGS) entry which is preliminary data.</text>
</comment>
<dbReference type="Gene3D" id="3.30.70.100">
    <property type="match status" value="1"/>
</dbReference>
<dbReference type="GO" id="GO:0009882">
    <property type="term" value="F:blue light photoreceptor activity"/>
    <property type="evidence" value="ECO:0007669"/>
    <property type="project" value="InterPro"/>
</dbReference>
<dbReference type="SUPFAM" id="SSF54975">
    <property type="entry name" value="Acylphosphatase/BLUF domain-like"/>
    <property type="match status" value="1"/>
</dbReference>
<dbReference type="GO" id="GO:0071949">
    <property type="term" value="F:FAD binding"/>
    <property type="evidence" value="ECO:0007669"/>
    <property type="project" value="InterPro"/>
</dbReference>
<dbReference type="InterPro" id="IPR007024">
    <property type="entry name" value="BLUF_domain"/>
</dbReference>
<dbReference type="PROSITE" id="PS50925">
    <property type="entry name" value="BLUF"/>
    <property type="match status" value="1"/>
</dbReference>
<evidence type="ECO:0000313" key="2">
    <source>
        <dbReference type="EMBL" id="RQP22456.1"/>
    </source>
</evidence>
<proteinExistence type="predicted"/>
<dbReference type="AlphaFoldDB" id="A0A3N7HMZ4"/>
<keyword evidence="3" id="KW-1185">Reference proteome</keyword>
<protein>
    <submittedName>
        <fullName evidence="2">BLUF domain-containing protein</fullName>
    </submittedName>
</protein>
<dbReference type="SMART" id="SM01034">
    <property type="entry name" value="BLUF"/>
    <property type="match status" value="1"/>
</dbReference>
<gene>
    <name evidence="2" type="ORF">DZC73_22690</name>
</gene>
<sequence>MLVRLIYASRAAEAVTPESLAAITKTSRNHNLVQGITGVLIFSDGVFLQLLEGGRDAVSALYNAITHDKRHKDVVLLSYDEIGERRFAGWAMGQANLSRLNPGVLLKYSDRPVLDPYTMSARATIALFDELVATAVISCPGQ</sequence>
<dbReference type="InterPro" id="IPR036046">
    <property type="entry name" value="Acylphosphatase-like_dom_sf"/>
</dbReference>
<organism evidence="2 3">
    <name type="scientific">Piscinibacter terrae</name>
    <dbReference type="NCBI Taxonomy" id="2496871"/>
    <lineage>
        <taxon>Bacteria</taxon>
        <taxon>Pseudomonadati</taxon>
        <taxon>Pseudomonadota</taxon>
        <taxon>Betaproteobacteria</taxon>
        <taxon>Burkholderiales</taxon>
        <taxon>Sphaerotilaceae</taxon>
        <taxon>Piscinibacter</taxon>
    </lineage>
</organism>
<accession>A0A3N7HMZ4</accession>
<reference evidence="2 3" key="1">
    <citation type="submission" date="2018-08" db="EMBL/GenBank/DDBJ databases">
        <authorList>
            <person name="Khan S.A."/>
            <person name="Jeon C.O."/>
            <person name="Chun B.H."/>
            <person name="Jeong S.E."/>
        </authorList>
    </citation>
    <scope>NUCLEOTIDE SEQUENCE [LARGE SCALE GENOMIC DNA]</scope>
    <source>
        <strain evidence="2 3">S-16</strain>
    </source>
</reference>
<name>A0A3N7HMZ4_9BURK</name>